<protein>
    <submittedName>
        <fullName evidence="1">Uncharacterized protein</fullName>
    </submittedName>
</protein>
<reference evidence="1" key="2">
    <citation type="submission" date="2023-05" db="EMBL/GenBank/DDBJ databases">
        <authorList>
            <consortium name="Lawrence Berkeley National Laboratory"/>
            <person name="Steindorff A."/>
            <person name="Hensen N."/>
            <person name="Bonometti L."/>
            <person name="Westerberg I."/>
            <person name="Brannstrom I.O."/>
            <person name="Guillou S."/>
            <person name="Cros-Aarteil S."/>
            <person name="Calhoun S."/>
            <person name="Haridas S."/>
            <person name="Kuo A."/>
            <person name="Mondo S."/>
            <person name="Pangilinan J."/>
            <person name="Riley R."/>
            <person name="Labutti K."/>
            <person name="Andreopoulos B."/>
            <person name="Lipzen A."/>
            <person name="Chen C."/>
            <person name="Yanf M."/>
            <person name="Daum C."/>
            <person name="Ng V."/>
            <person name="Clum A."/>
            <person name="Ohm R."/>
            <person name="Martin F."/>
            <person name="Silar P."/>
            <person name="Natvig D."/>
            <person name="Lalanne C."/>
            <person name="Gautier V."/>
            <person name="Ament-Velasquez S.L."/>
            <person name="Kruys A."/>
            <person name="Hutchinson M.I."/>
            <person name="Powell A.J."/>
            <person name="Barry K."/>
            <person name="Miller A.N."/>
            <person name="Grigoriev I.V."/>
            <person name="Debuchy R."/>
            <person name="Gladieux P."/>
            <person name="Thoren M.H."/>
            <person name="Johannesson H."/>
        </authorList>
    </citation>
    <scope>NUCLEOTIDE SEQUENCE</scope>
    <source>
        <strain evidence="1">CBS 123565</strain>
    </source>
</reference>
<proteinExistence type="predicted"/>
<name>A0AAN6ULS6_9PEZI</name>
<reference evidence="1" key="1">
    <citation type="journal article" date="2023" name="Mol. Phylogenet. Evol.">
        <title>Genome-scale phylogeny and comparative genomics of the fungal order Sordariales.</title>
        <authorList>
            <person name="Hensen N."/>
            <person name="Bonometti L."/>
            <person name="Westerberg I."/>
            <person name="Brannstrom I.O."/>
            <person name="Guillou S."/>
            <person name="Cros-Aarteil S."/>
            <person name="Calhoun S."/>
            <person name="Haridas S."/>
            <person name="Kuo A."/>
            <person name="Mondo S."/>
            <person name="Pangilinan J."/>
            <person name="Riley R."/>
            <person name="LaButti K."/>
            <person name="Andreopoulos B."/>
            <person name="Lipzen A."/>
            <person name="Chen C."/>
            <person name="Yan M."/>
            <person name="Daum C."/>
            <person name="Ng V."/>
            <person name="Clum A."/>
            <person name="Steindorff A."/>
            <person name="Ohm R.A."/>
            <person name="Martin F."/>
            <person name="Silar P."/>
            <person name="Natvig D.O."/>
            <person name="Lalanne C."/>
            <person name="Gautier V."/>
            <person name="Ament-Velasquez S.L."/>
            <person name="Kruys A."/>
            <person name="Hutchinson M.I."/>
            <person name="Powell A.J."/>
            <person name="Barry K."/>
            <person name="Miller A.N."/>
            <person name="Grigoriev I.V."/>
            <person name="Debuchy R."/>
            <person name="Gladieux P."/>
            <person name="Hiltunen Thoren M."/>
            <person name="Johannesson H."/>
        </authorList>
    </citation>
    <scope>NUCLEOTIDE SEQUENCE</scope>
    <source>
        <strain evidence="1">CBS 123565</strain>
    </source>
</reference>
<keyword evidence="2" id="KW-1185">Reference proteome</keyword>
<gene>
    <name evidence="1" type="ORF">BT67DRAFT_433401</name>
</gene>
<dbReference type="Proteomes" id="UP001304895">
    <property type="component" value="Unassembled WGS sequence"/>
</dbReference>
<comment type="caution">
    <text evidence="1">The sequence shown here is derived from an EMBL/GenBank/DDBJ whole genome shotgun (WGS) entry which is preliminary data.</text>
</comment>
<dbReference type="AlphaFoldDB" id="A0AAN6ULS6"/>
<dbReference type="EMBL" id="MU853406">
    <property type="protein sequence ID" value="KAK4135268.1"/>
    <property type="molecule type" value="Genomic_DNA"/>
</dbReference>
<evidence type="ECO:0000313" key="1">
    <source>
        <dbReference type="EMBL" id="KAK4135268.1"/>
    </source>
</evidence>
<organism evidence="1 2">
    <name type="scientific">Trichocladium antarcticum</name>
    <dbReference type="NCBI Taxonomy" id="1450529"/>
    <lineage>
        <taxon>Eukaryota</taxon>
        <taxon>Fungi</taxon>
        <taxon>Dikarya</taxon>
        <taxon>Ascomycota</taxon>
        <taxon>Pezizomycotina</taxon>
        <taxon>Sordariomycetes</taxon>
        <taxon>Sordariomycetidae</taxon>
        <taxon>Sordariales</taxon>
        <taxon>Chaetomiaceae</taxon>
        <taxon>Trichocladium</taxon>
    </lineage>
</organism>
<evidence type="ECO:0000313" key="2">
    <source>
        <dbReference type="Proteomes" id="UP001304895"/>
    </source>
</evidence>
<sequence length="207" mass="22430">MAAQPGAPRVTMLAEPPRHVRRDVIFNPAPVVRAEFDPSDPRLQQPGEILAFATLYHHHRAPASVAGGAGPLESFPMVRGVGMNRGVPLAAEAVVAAASSTTRTDAHNHMDFAFPGIQVAESGTFHFLVSIQVVSWQVCGGLVIGESGLWGSQPWNPAGERDKGKENTGGSWRERLEQHKQDSLLQAMYSHLGKAYALQENLQPREL</sequence>
<accession>A0AAN6ULS6</accession>